<dbReference type="InterPro" id="IPR033413">
    <property type="entry name" value="DUF5117"/>
</dbReference>
<organism evidence="5 6">
    <name type="scientific">Aquimarina aggregata</name>
    <dbReference type="NCBI Taxonomy" id="1642818"/>
    <lineage>
        <taxon>Bacteria</taxon>
        <taxon>Pseudomonadati</taxon>
        <taxon>Bacteroidota</taxon>
        <taxon>Flavobacteriia</taxon>
        <taxon>Flavobacteriales</taxon>
        <taxon>Flavobacteriaceae</taxon>
        <taxon>Aquimarina</taxon>
    </lineage>
</organism>
<feature type="domain" description="DUF5118" evidence="4">
    <location>
        <begin position="39"/>
        <end position="87"/>
    </location>
</feature>
<dbReference type="Pfam" id="PF17148">
    <property type="entry name" value="DUF5117"/>
    <property type="match status" value="1"/>
</dbReference>
<dbReference type="Pfam" id="PF17162">
    <property type="entry name" value="DUF5118"/>
    <property type="match status" value="1"/>
</dbReference>
<protein>
    <submittedName>
        <fullName evidence="5">Zinc-dependent metalloprotease</fullName>
    </submittedName>
</protein>
<name>A0A163BGE9_9FLAO</name>
<dbReference type="Pfam" id="PF16313">
    <property type="entry name" value="DUF4953"/>
    <property type="match status" value="1"/>
</dbReference>
<dbReference type="InterPro" id="IPR032534">
    <property type="entry name" value="EcxA_zinc-bd"/>
</dbReference>
<reference evidence="5 6" key="1">
    <citation type="submission" date="2016-01" db="EMBL/GenBank/DDBJ databases">
        <title>The draft genome sequence of Aquimarina sp. RZW4-3-2.</title>
        <authorList>
            <person name="Wang Y."/>
        </authorList>
    </citation>
    <scope>NUCLEOTIDE SEQUENCE [LARGE SCALE GENOMIC DNA]</scope>
    <source>
        <strain evidence="5 6">RZW4-3-2</strain>
    </source>
</reference>
<feature type="chain" id="PRO_5007841757" evidence="1">
    <location>
        <begin position="24"/>
        <end position="815"/>
    </location>
</feature>
<evidence type="ECO:0000313" key="5">
    <source>
        <dbReference type="EMBL" id="KZS41370.1"/>
    </source>
</evidence>
<gene>
    <name evidence="5" type="ORF">AWE51_21955</name>
</gene>
<dbReference type="Gene3D" id="3.40.390.10">
    <property type="entry name" value="Collagenase (Catalytic Domain)"/>
    <property type="match status" value="1"/>
</dbReference>
<dbReference type="EMBL" id="LQRT01000005">
    <property type="protein sequence ID" value="KZS41370.1"/>
    <property type="molecule type" value="Genomic_DNA"/>
</dbReference>
<feature type="domain" description="DUF5117" evidence="3">
    <location>
        <begin position="100"/>
        <end position="288"/>
    </location>
</feature>
<dbReference type="GO" id="GO:0008237">
    <property type="term" value="F:metallopeptidase activity"/>
    <property type="evidence" value="ECO:0007669"/>
    <property type="project" value="UniProtKB-KW"/>
</dbReference>
<dbReference type="PANTHER" id="PTHR38478:SF1">
    <property type="entry name" value="ZINC DEPENDENT METALLOPROTEASE DOMAIN LIPOPROTEIN"/>
    <property type="match status" value="1"/>
</dbReference>
<dbReference type="CDD" id="cd04276">
    <property type="entry name" value="ZnMc_MMP_like_2"/>
    <property type="match status" value="1"/>
</dbReference>
<dbReference type="AlphaFoldDB" id="A0A163BGE9"/>
<keyword evidence="5" id="KW-0645">Protease</keyword>
<evidence type="ECO:0000259" key="3">
    <source>
        <dbReference type="Pfam" id="PF17148"/>
    </source>
</evidence>
<keyword evidence="6" id="KW-1185">Reference proteome</keyword>
<dbReference type="OrthoDB" id="9776599at2"/>
<dbReference type="GO" id="GO:0006508">
    <property type="term" value="P:proteolysis"/>
    <property type="evidence" value="ECO:0007669"/>
    <property type="project" value="UniProtKB-KW"/>
</dbReference>
<dbReference type="InterPro" id="IPR033428">
    <property type="entry name" value="DUF5118"/>
</dbReference>
<dbReference type="SUPFAM" id="SSF55486">
    <property type="entry name" value="Metalloproteases ('zincins'), catalytic domain"/>
    <property type="match status" value="1"/>
</dbReference>
<sequence length="815" mass="93742">MHQIIKNILILFLSVLSVQPILAQKEKNQKQEDKTDIEIKKYNEIINTKTISDNGLFKVHRDGEKFYYEIPFTLLNQDMLLVSRISKNASKLGGGYMNAGSKTNEQLVHWTRVRNTIHLKSVSYNSIANDSLPIYNSVKDNNYQPVISVFKITAFNNDSTAAVIKINDLFLTDVPAISGLSQRLRKQYKVKNLDKKRSFINYISSYPKNIEVRHDMTYAATEPPSNSRTGTISLEMSQSMYVLPKKQMRARLYDKRVGWFTINQFDYGSEALKADRKTYITRWKLIPKDLKAYQRGELVEPKKPIVYYLDPATPKKWRPYFKKGIEDWQAAFETAGFKNAILAKDAPTKEQDPDWSPEDSRYSTVRYVASTTRNAVGPSVVDPRSGEIIESDIIWYHNHLKSYRNRYLLETGAANPLARSLDTPESEMGEMIRRVISHEVGHALGLPHNMKASFAYPTDSLRSASFTQKWGLASTIMDYTRYNYVAQPGDKGVRWIRMLGPYDHYAINWGYRYISNTDTPQKEKVTLNTWINEKSGDPKYLFGGRNSYDPSSQTESVGDDPIIASSYGLSNLKIVAPNLVKWTTANGEGYEDLEELYAELIQVWSRYVGHVITNIGGIYEKIKTSDQSGITYTHLNKSQQIKAMEFLNKNVFTTPKWLLQKEIINNISPSGSVDRIRSMQTRQLTNLLNKDRLNRMIDNQALNDKQAYSIVRLFKELRIGLWSELEKNKSIDVFRRNLQREHVAILRKLMFEDKKQRSDISAIARAELKTIQAMTSNSASRYNDGIIKFHLLDIEALIKRSLETENYNSIHKTAE</sequence>
<dbReference type="InterPro" id="IPR024079">
    <property type="entry name" value="MetalloPept_cat_dom_sf"/>
</dbReference>
<evidence type="ECO:0000256" key="1">
    <source>
        <dbReference type="SAM" id="SignalP"/>
    </source>
</evidence>
<feature type="domain" description="EcxA zinc-binding" evidence="2">
    <location>
        <begin position="422"/>
        <end position="728"/>
    </location>
</feature>
<dbReference type="STRING" id="1642818.AWE51_21955"/>
<proteinExistence type="predicted"/>
<dbReference type="RefSeq" id="WP_066312169.1">
    <property type="nucleotide sequence ID" value="NZ_LQRT01000005.1"/>
</dbReference>
<evidence type="ECO:0000313" key="6">
    <source>
        <dbReference type="Proteomes" id="UP000076715"/>
    </source>
</evidence>
<evidence type="ECO:0000259" key="2">
    <source>
        <dbReference type="Pfam" id="PF16313"/>
    </source>
</evidence>
<dbReference type="PANTHER" id="PTHR38478">
    <property type="entry name" value="PEPTIDASE M1A AND M12B"/>
    <property type="match status" value="1"/>
</dbReference>
<keyword evidence="5" id="KW-0482">Metalloprotease</keyword>
<comment type="caution">
    <text evidence="5">The sequence shown here is derived from an EMBL/GenBank/DDBJ whole genome shotgun (WGS) entry which is preliminary data.</text>
</comment>
<evidence type="ECO:0000259" key="4">
    <source>
        <dbReference type="Pfam" id="PF17162"/>
    </source>
</evidence>
<keyword evidence="1" id="KW-0732">Signal</keyword>
<dbReference type="Proteomes" id="UP000076715">
    <property type="component" value="Unassembled WGS sequence"/>
</dbReference>
<keyword evidence="5" id="KW-0378">Hydrolase</keyword>
<accession>A0A163BGE9</accession>
<feature type="signal peptide" evidence="1">
    <location>
        <begin position="1"/>
        <end position="23"/>
    </location>
</feature>
<dbReference type="InterPro" id="IPR034032">
    <property type="entry name" value="Zn_MMP-like_bac"/>
</dbReference>